<organism evidence="2 3">
    <name type="scientific">Pyrenophora seminiperda CCB06</name>
    <dbReference type="NCBI Taxonomy" id="1302712"/>
    <lineage>
        <taxon>Eukaryota</taxon>
        <taxon>Fungi</taxon>
        <taxon>Dikarya</taxon>
        <taxon>Ascomycota</taxon>
        <taxon>Pezizomycotina</taxon>
        <taxon>Dothideomycetes</taxon>
        <taxon>Pleosporomycetidae</taxon>
        <taxon>Pleosporales</taxon>
        <taxon>Pleosporineae</taxon>
        <taxon>Pleosporaceae</taxon>
        <taxon>Pyrenophora</taxon>
    </lineage>
</organism>
<proteinExistence type="predicted"/>
<dbReference type="OrthoDB" id="3533623at2759"/>
<accession>A0A3M7M4U1</accession>
<keyword evidence="2" id="KW-0808">Transferase</keyword>
<evidence type="ECO:0000256" key="1">
    <source>
        <dbReference type="SAM" id="MobiDB-lite"/>
    </source>
</evidence>
<sequence>MQLPIACSHLDTPACHFLCLTYPPSFLHNTNCTQLALTVTFASTAKVPTTSRGSRLAHRFVPINSTVAITNIMAPSNHSRTSSDESTSSSMAYILEHVLQYPGSYDIPLKTMYELNRVDRATPFPKGLSKSPSGSPITGSFAWSSTEAATMSFTSSLMNQLKALPTRTSALPPAFIVNFVTRTFMPEPADVDWGQALTALDYLKDLETRRRREMTTAFGALDVHRDTWDADMACVAEKAPGIALWINNLEGKNQIAESYYAQIWMGIRRWIMINHLSDPEFNKLNCISYLNTLFPPVHGQTQLPSQSLNHEALKEERHIFFDMISQVQKKGPDVLLPLINRDKRPDDETGWPSVQRIVDKYLRVAQNMIQDCMSTHGPESFDRYMNGLGKDKKHDSGVSFGSERRPSLVASVHEKQVPEPTQHYAPSTKGLSKLERITREFKRMRVKPRPEVEEITQFNPHPSEPAGKKSLKKARSLANIKFGNGSSASLASRKASDAAFDPDQMKKHRLMYESSHSRNTSAQA</sequence>
<dbReference type="Proteomes" id="UP000265663">
    <property type="component" value="Unassembled WGS sequence"/>
</dbReference>
<gene>
    <name evidence="2" type="ORF">GMOD_00006342</name>
</gene>
<name>A0A3M7M4U1_9PLEO</name>
<evidence type="ECO:0000313" key="3">
    <source>
        <dbReference type="Proteomes" id="UP000265663"/>
    </source>
</evidence>
<keyword evidence="3" id="KW-1185">Reference proteome</keyword>
<dbReference type="GO" id="GO:0016740">
    <property type="term" value="F:transferase activity"/>
    <property type="evidence" value="ECO:0007669"/>
    <property type="project" value="UniProtKB-KW"/>
</dbReference>
<evidence type="ECO:0000313" key="2">
    <source>
        <dbReference type="EMBL" id="RMZ69517.1"/>
    </source>
</evidence>
<feature type="region of interest" description="Disordered" evidence="1">
    <location>
        <begin position="448"/>
        <end position="524"/>
    </location>
</feature>
<dbReference type="EMBL" id="KE747818">
    <property type="protein sequence ID" value="RMZ69517.1"/>
    <property type="molecule type" value="Genomic_DNA"/>
</dbReference>
<reference evidence="2 3" key="1">
    <citation type="journal article" date="2014" name="PLoS ONE">
        <title>De novo Genome Assembly of the Fungal Plant Pathogen Pyrenophora semeniperda.</title>
        <authorList>
            <person name="Soliai M.M."/>
            <person name="Meyer S.E."/>
            <person name="Udall J.A."/>
            <person name="Elzinga D.E."/>
            <person name="Hermansen R.A."/>
            <person name="Bodily P.M."/>
            <person name="Hart A.A."/>
            <person name="Coleman C.E."/>
        </authorList>
    </citation>
    <scope>NUCLEOTIDE SEQUENCE [LARGE SCALE GENOMIC DNA]</scope>
    <source>
        <strain evidence="2 3">CCB06</strain>
        <tissue evidence="2">Mycelium</tissue>
    </source>
</reference>
<dbReference type="AlphaFoldDB" id="A0A3M7M4U1"/>
<protein>
    <submittedName>
        <fullName evidence="2">Udp-glucose:glyco glucosyltransferase</fullName>
    </submittedName>
</protein>